<dbReference type="GeneID" id="92356231"/>
<dbReference type="InterPro" id="IPR011989">
    <property type="entry name" value="ARM-like"/>
</dbReference>
<evidence type="ECO:0000313" key="3">
    <source>
        <dbReference type="Proteomes" id="UP000674143"/>
    </source>
</evidence>
<feature type="region of interest" description="Disordered" evidence="1">
    <location>
        <begin position="1073"/>
        <end position="1092"/>
    </location>
</feature>
<comment type="caution">
    <text evidence="2">The sequence shown here is derived from an EMBL/GenBank/DDBJ whole genome shotgun (WGS) entry which is preliminary data.</text>
</comment>
<accession>A0A836KA99</accession>
<reference evidence="3" key="2">
    <citation type="journal article" date="2021" name="Sci. Data">
        <title>Chromosome-scale genome sequencing, assembly and annotation of six genomes from subfamily Leishmaniinae.</title>
        <authorList>
            <person name="Almutairi H."/>
            <person name="Urbaniak M.D."/>
            <person name="Bates M.D."/>
            <person name="Jariyapan N."/>
            <person name="Kwakye-Nuako G."/>
            <person name="Thomaz Soccol V."/>
            <person name="Al-Salem W.S."/>
            <person name="Dillon R.J."/>
            <person name="Bates P.A."/>
            <person name="Gatherer D."/>
        </authorList>
    </citation>
    <scope>NUCLEOTIDE SEQUENCE [LARGE SCALE GENOMIC DNA]</scope>
</reference>
<feature type="compositionally biased region" description="Basic and acidic residues" evidence="1">
    <location>
        <begin position="1210"/>
        <end position="1220"/>
    </location>
</feature>
<dbReference type="EMBL" id="JAFHLR010000036">
    <property type="protein sequence ID" value="KAG5464767.1"/>
    <property type="molecule type" value="Genomic_DNA"/>
</dbReference>
<feature type="region of interest" description="Disordered" evidence="1">
    <location>
        <begin position="1145"/>
        <end position="1220"/>
    </location>
</feature>
<proteinExistence type="predicted"/>
<sequence>MPLDLLMSQILSADNAQRAAAEKELERRGREVPEFIVSLAHYCRSLIDGRSPRAVALVALSVLKRSVTASNRAEELEQVVSLLISDLSYVAAQPGCSTAVIRQWSSAVCTVVRRLAVLCASPTRAAAAGEGVTGAITAQLLSAFEQCPNADASELMLVFSYVWLLRTMFEEPVPEVMHAWCAELLLSCAPPLFEILCTTVAATLSTASPDSTALAANAPGVYARCSLLSLIAQTLAALYEWQFACNGRKRFPAELKQHFLSAFPLLQSFVCTPYAHWLSLCEAATSSSTGALHFAQMGAASFAAASLAVLELVSSMLQLGGWYKRCVTPQLLQVLLQSLEADVAHYRAALCLDVDEEAVSLPVSAGWTGWPCAESGGGEREDDTASLTWATVVRRRATQCWSLFRDTVSLPFLKVGLVDVVGHKCGLQYYNLLLAYAVLSPADVAAWLHNPNTFLRREEERDDGVKWTTRDTVAQVYADSITILGPLFLHASLEDLHEQLLATIPDSDSEACGSGPTSLTYDGTAGLTPSQQQREAALFFMETVLRHRARQLRECGAVDFTPLATHLWRSDVTSASAHPGLAARSLMLLIAIVRFTHATFLASAPAAAADAAAETNTAAATESFMATAVAESTHALSIFTGTSKETIASSSCTPLIAVLLSRFLQCTLPYWTDVLLARHAAAWQASLLALLSPEAGLTDDALYNTVEQLVDLLKMARATPKKGRRSRHVSASSPAAASLVCDALPKTVMDCWRRHISDPYLADAALGLLHHVVRDGQSGASLLLPELSWVKHVLSGYAEATAELCAVPYFLRLLKYLFEHAPDEVVNGAAAMILDNLCQLLLCTEESAILGASSSCLAALLRRCLDVQSVQVRVVAATVETAMAGRSVVLEDGLTGVAGTAVLAVGAPRAVYPFSTVIVAFVLRMLDDRCDEASLMEMGDALVTIMQKSYSFSEAELTRIINATVHRLSVVRTDTVEQQLLTPLATLMMLHPAALLRTLAQGGLLVETMSRWLPQVEHFSNLRATFTSCAGLLKMLSYLSQSSSPPMLAAEEAQQLAQRPVTCRWRLPKELTASEKGARKVPRKDSKGGSAAATRRAILSSIASGASVEASLPLYAGVLVSVGRGLLTLLAAPVAALRRASQAGGDAAAPGAGIGANGFPSDEDDGDSEELFREDSSDDGDHEVEDAWEEDMDSFSDDETQSQAQQLEAPDIKAHSPNETADQRRLLRPMGAQMLPWMQMYGGEVASFFTSQEAQTLMSFFISCTEIGPCGPLAS</sequence>
<dbReference type="Gene3D" id="1.25.10.10">
    <property type="entry name" value="Leucine-rich Repeat Variant"/>
    <property type="match status" value="1"/>
</dbReference>
<dbReference type="PANTHER" id="PTHR10997">
    <property type="entry name" value="IMPORTIN-7, 8, 11"/>
    <property type="match status" value="1"/>
</dbReference>
<dbReference type="GO" id="GO:0005635">
    <property type="term" value="C:nuclear envelope"/>
    <property type="evidence" value="ECO:0007669"/>
    <property type="project" value="TreeGrafter"/>
</dbReference>
<organism evidence="2 3">
    <name type="scientific">Leishmania orientalis</name>
    <dbReference type="NCBI Taxonomy" id="2249476"/>
    <lineage>
        <taxon>Eukaryota</taxon>
        <taxon>Discoba</taxon>
        <taxon>Euglenozoa</taxon>
        <taxon>Kinetoplastea</taxon>
        <taxon>Metakinetoplastina</taxon>
        <taxon>Trypanosomatida</taxon>
        <taxon>Trypanosomatidae</taxon>
        <taxon>Leishmaniinae</taxon>
        <taxon>Leishmania</taxon>
    </lineage>
</organism>
<reference evidence="3" key="1">
    <citation type="journal article" date="2021" name="Microbiol. Resour. Announc.">
        <title>LGAAP: Leishmaniinae Genome Assembly and Annotation Pipeline.</title>
        <authorList>
            <person name="Almutairi H."/>
            <person name="Urbaniak M.D."/>
            <person name="Bates M.D."/>
            <person name="Jariyapan N."/>
            <person name="Kwakye-Nuako G."/>
            <person name="Thomaz-Soccol V."/>
            <person name="Al-Salem W.S."/>
            <person name="Dillon R.J."/>
            <person name="Bates P.A."/>
            <person name="Gatherer D."/>
        </authorList>
    </citation>
    <scope>NUCLEOTIDE SEQUENCE [LARGE SCALE GENOMIC DNA]</scope>
</reference>
<evidence type="ECO:0008006" key="4">
    <source>
        <dbReference type="Google" id="ProtNLM"/>
    </source>
</evidence>
<feature type="compositionally biased region" description="Basic and acidic residues" evidence="1">
    <location>
        <begin position="1073"/>
        <end position="1087"/>
    </location>
</feature>
<dbReference type="SUPFAM" id="SSF48371">
    <property type="entry name" value="ARM repeat"/>
    <property type="match status" value="1"/>
</dbReference>
<protein>
    <recommendedName>
        <fullName evidence="4">Importin N-terminal domain-containing protein</fullName>
    </recommendedName>
</protein>
<keyword evidence="3" id="KW-1185">Reference proteome</keyword>
<dbReference type="GO" id="GO:0006606">
    <property type="term" value="P:protein import into nucleus"/>
    <property type="evidence" value="ECO:0007669"/>
    <property type="project" value="TreeGrafter"/>
</dbReference>
<evidence type="ECO:0000256" key="1">
    <source>
        <dbReference type="SAM" id="MobiDB-lite"/>
    </source>
</evidence>
<gene>
    <name evidence="2" type="ORF">LSCM4_00208</name>
</gene>
<dbReference type="AlphaFoldDB" id="A0A836KA99"/>
<dbReference type="KEGG" id="loi:92356231"/>
<name>A0A836KA99_9TRYP</name>
<feature type="compositionally biased region" description="Acidic residues" evidence="1">
    <location>
        <begin position="1176"/>
        <end position="1200"/>
    </location>
</feature>
<dbReference type="Proteomes" id="UP000674143">
    <property type="component" value="Unassembled WGS sequence"/>
</dbReference>
<dbReference type="RefSeq" id="XP_067058398.1">
    <property type="nucleotide sequence ID" value="XM_067202297.1"/>
</dbReference>
<dbReference type="PANTHER" id="PTHR10997:SF9">
    <property type="entry name" value="IMPORTIN-9"/>
    <property type="match status" value="1"/>
</dbReference>
<dbReference type="InterPro" id="IPR016024">
    <property type="entry name" value="ARM-type_fold"/>
</dbReference>
<evidence type="ECO:0000313" key="2">
    <source>
        <dbReference type="EMBL" id="KAG5464767.1"/>
    </source>
</evidence>
<dbReference type="GO" id="GO:0005829">
    <property type="term" value="C:cytosol"/>
    <property type="evidence" value="ECO:0007669"/>
    <property type="project" value="TreeGrafter"/>
</dbReference>